<dbReference type="AlphaFoldDB" id="A0A498M0N3"/>
<dbReference type="STRING" id="84645.A0A498M0N3"/>
<evidence type="ECO:0000313" key="1">
    <source>
        <dbReference type="EMBL" id="RXN14389.1"/>
    </source>
</evidence>
<organism evidence="1 2">
    <name type="scientific">Labeo rohita</name>
    <name type="common">Indian major carp</name>
    <name type="synonym">Cyprinus rohita</name>
    <dbReference type="NCBI Taxonomy" id="84645"/>
    <lineage>
        <taxon>Eukaryota</taxon>
        <taxon>Metazoa</taxon>
        <taxon>Chordata</taxon>
        <taxon>Craniata</taxon>
        <taxon>Vertebrata</taxon>
        <taxon>Euteleostomi</taxon>
        <taxon>Actinopterygii</taxon>
        <taxon>Neopterygii</taxon>
        <taxon>Teleostei</taxon>
        <taxon>Ostariophysi</taxon>
        <taxon>Cypriniformes</taxon>
        <taxon>Cyprinidae</taxon>
        <taxon>Labeoninae</taxon>
        <taxon>Labeonini</taxon>
        <taxon>Labeo</taxon>
    </lineage>
</organism>
<protein>
    <submittedName>
        <fullName evidence="1">Uncharacterized protein</fullName>
    </submittedName>
</protein>
<keyword evidence="2" id="KW-1185">Reference proteome</keyword>
<dbReference type="Gene3D" id="3.40.395.10">
    <property type="entry name" value="Adenoviral Proteinase, Chain A"/>
    <property type="match status" value="1"/>
</dbReference>
<evidence type="ECO:0000313" key="2">
    <source>
        <dbReference type="Proteomes" id="UP000290572"/>
    </source>
</evidence>
<dbReference type="EMBL" id="QBIY01012909">
    <property type="protein sequence ID" value="RXN14389.1"/>
    <property type="molecule type" value="Genomic_DNA"/>
</dbReference>
<comment type="caution">
    <text evidence="1">The sequence shown here is derived from an EMBL/GenBank/DDBJ whole genome shotgun (WGS) entry which is preliminary data.</text>
</comment>
<dbReference type="SUPFAM" id="SSF54001">
    <property type="entry name" value="Cysteine proteinases"/>
    <property type="match status" value="1"/>
</dbReference>
<dbReference type="Proteomes" id="UP000290572">
    <property type="component" value="Unassembled WGS sequence"/>
</dbReference>
<reference evidence="1 2" key="1">
    <citation type="submission" date="2018-03" db="EMBL/GenBank/DDBJ databases">
        <title>Draft genome sequence of Rohu Carp (Labeo rohita).</title>
        <authorList>
            <person name="Das P."/>
            <person name="Kushwaha B."/>
            <person name="Joshi C.G."/>
            <person name="Kumar D."/>
            <person name="Nagpure N.S."/>
            <person name="Sahoo L."/>
            <person name="Das S.P."/>
            <person name="Bit A."/>
            <person name="Patnaik S."/>
            <person name="Meher P.K."/>
            <person name="Jayasankar P."/>
            <person name="Koringa P.G."/>
            <person name="Patel N.V."/>
            <person name="Hinsu A.T."/>
            <person name="Kumar R."/>
            <person name="Pandey M."/>
            <person name="Agarwal S."/>
            <person name="Srivastava S."/>
            <person name="Singh M."/>
            <person name="Iquebal M.A."/>
            <person name="Jaiswal S."/>
            <person name="Angadi U.B."/>
            <person name="Kumar N."/>
            <person name="Raza M."/>
            <person name="Shah T.M."/>
            <person name="Rai A."/>
            <person name="Jena J.K."/>
        </authorList>
    </citation>
    <scope>NUCLEOTIDE SEQUENCE [LARGE SCALE GENOMIC DNA]</scope>
    <source>
        <strain evidence="1">DASCIFA01</strain>
        <tissue evidence="1">Testis</tissue>
    </source>
</reference>
<name>A0A498M0N3_LABRO</name>
<dbReference type="InterPro" id="IPR038765">
    <property type="entry name" value="Papain-like_cys_pep_sf"/>
</dbReference>
<gene>
    <name evidence="1" type="ORF">ROHU_028668</name>
</gene>
<accession>A0A498M0N3</accession>
<proteinExistence type="predicted"/>
<sequence>MDEVVYSSAVVFCSPCSGPNVPKHYNNLRLLMQQRGSFELNEKDVTAEDYKHDFGTTPLMSLFQATISNAVLDLNGPSNIYYSPEFIYALAKYFLPYATLWSGDLGQHGKSPVYQNLSKFYKKVRQSKKQNFTQDNHTQGIMEKSQWDLKKIRFQRKRLKRLDDFVQIYQKMHDALLVQYADVERCRKKPFRVEMEVWKRSRKRRGLYVSPLVLDLSLKIIECLLHHTVNHLHLDKNIYIMNHFVAGVILSGDRKALRRQSLSKVNFDEYKAIVSFINVENVHWMFLYINAAECSVYLVDPLDNSAEQAESDLAANKFRFSVTAVVAGSMQSASKWTKDS</sequence>